<proteinExistence type="predicted"/>
<evidence type="ECO:0000313" key="2">
    <source>
        <dbReference type="EMBL" id="ACB32744.1"/>
    </source>
</evidence>
<dbReference type="InterPro" id="IPR037401">
    <property type="entry name" value="SnoaL-like"/>
</dbReference>
<sequence>MTPPLPRHADVRVDRLVRYFESLAPADLDRLDQIYSADAAFKDPFNEVRGIAAIRPIFEHMFRTLRTPRFVVREAIGQGDQCCLTWDFLFVAPGMGEREQCIRGATHVRFDAAGRVCLHRDYWDAAEELYEKLPLLGALMRWLKRRAAT</sequence>
<keyword evidence="3" id="KW-1185">Reference proteome</keyword>
<dbReference type="OrthoDB" id="1115105at2"/>
<dbReference type="STRING" id="395495.Lcho_0469"/>
<dbReference type="AlphaFoldDB" id="B1XXX5"/>
<accession>B1XXX5</accession>
<dbReference type="RefSeq" id="WP_012345506.1">
    <property type="nucleotide sequence ID" value="NC_010524.1"/>
</dbReference>
<protein>
    <recommendedName>
        <fullName evidence="1">SnoaL-like domain-containing protein</fullName>
    </recommendedName>
</protein>
<dbReference type="HOGENOM" id="CLU_122429_1_0_4"/>
<dbReference type="Pfam" id="PF12680">
    <property type="entry name" value="SnoaL_2"/>
    <property type="match status" value="1"/>
</dbReference>
<feature type="domain" description="SnoaL-like" evidence="1">
    <location>
        <begin position="17"/>
        <end position="119"/>
    </location>
</feature>
<dbReference type="InterPro" id="IPR032710">
    <property type="entry name" value="NTF2-like_dom_sf"/>
</dbReference>
<gene>
    <name evidence="2" type="ordered locus">Lcho_0469</name>
</gene>
<evidence type="ECO:0000259" key="1">
    <source>
        <dbReference type="Pfam" id="PF12680"/>
    </source>
</evidence>
<name>B1XXX5_LEPCP</name>
<dbReference type="EMBL" id="CP001013">
    <property type="protein sequence ID" value="ACB32744.1"/>
    <property type="molecule type" value="Genomic_DNA"/>
</dbReference>
<organism evidence="2 3">
    <name type="scientific">Leptothrix cholodnii (strain ATCC 51168 / LMG 8142 / SP-6)</name>
    <name type="common">Leptothrix discophora (strain SP-6)</name>
    <dbReference type="NCBI Taxonomy" id="395495"/>
    <lineage>
        <taxon>Bacteria</taxon>
        <taxon>Pseudomonadati</taxon>
        <taxon>Pseudomonadota</taxon>
        <taxon>Betaproteobacteria</taxon>
        <taxon>Burkholderiales</taxon>
        <taxon>Sphaerotilaceae</taxon>
        <taxon>Leptothrix</taxon>
    </lineage>
</organism>
<reference evidence="2 3" key="1">
    <citation type="submission" date="2008-03" db="EMBL/GenBank/DDBJ databases">
        <title>Complete sequence of Leptothrix cholodnii SP-6.</title>
        <authorList>
            <consortium name="US DOE Joint Genome Institute"/>
            <person name="Copeland A."/>
            <person name="Lucas S."/>
            <person name="Lapidus A."/>
            <person name="Glavina del Rio T."/>
            <person name="Dalin E."/>
            <person name="Tice H."/>
            <person name="Bruce D."/>
            <person name="Goodwin L."/>
            <person name="Pitluck S."/>
            <person name="Chertkov O."/>
            <person name="Brettin T."/>
            <person name="Detter J.C."/>
            <person name="Han C."/>
            <person name="Kuske C.R."/>
            <person name="Schmutz J."/>
            <person name="Larimer F."/>
            <person name="Land M."/>
            <person name="Hauser L."/>
            <person name="Kyrpides N."/>
            <person name="Lykidis A."/>
            <person name="Emerson D."/>
            <person name="Richardson P."/>
        </authorList>
    </citation>
    <scope>NUCLEOTIDE SEQUENCE [LARGE SCALE GENOMIC DNA]</scope>
    <source>
        <strain evidence="3">ATCC 51168 / LMG 8142 / SP-6</strain>
    </source>
</reference>
<evidence type="ECO:0000313" key="3">
    <source>
        <dbReference type="Proteomes" id="UP000001693"/>
    </source>
</evidence>
<dbReference type="Gene3D" id="3.10.450.50">
    <property type="match status" value="1"/>
</dbReference>
<dbReference type="Proteomes" id="UP000001693">
    <property type="component" value="Chromosome"/>
</dbReference>
<dbReference type="KEGG" id="lch:Lcho_0469"/>
<dbReference type="eggNOG" id="COG3631">
    <property type="taxonomic scope" value="Bacteria"/>
</dbReference>
<dbReference type="SUPFAM" id="SSF54427">
    <property type="entry name" value="NTF2-like"/>
    <property type="match status" value="1"/>
</dbReference>